<sequence length="109" mass="12217">MREKIINGIEKFLICIAYVFFLILTRPSAANSNFPYHVRVNQIGSLDTAVVDENPDVRDHLPHHLYELDARNVIFTSPCDRNSVEKSQSNSTGRSSPVTNKPGVTVDDC</sequence>
<organism evidence="2 3">
    <name type="scientific">Romanomermis culicivorax</name>
    <name type="common">Nematode worm</name>
    <dbReference type="NCBI Taxonomy" id="13658"/>
    <lineage>
        <taxon>Eukaryota</taxon>
        <taxon>Metazoa</taxon>
        <taxon>Ecdysozoa</taxon>
        <taxon>Nematoda</taxon>
        <taxon>Enoplea</taxon>
        <taxon>Dorylaimia</taxon>
        <taxon>Mermithida</taxon>
        <taxon>Mermithoidea</taxon>
        <taxon>Mermithidae</taxon>
        <taxon>Romanomermis</taxon>
    </lineage>
</organism>
<dbReference type="AlphaFoldDB" id="A0A915KNH6"/>
<proteinExistence type="predicted"/>
<evidence type="ECO:0000313" key="3">
    <source>
        <dbReference type="WBParaSite" id="nRc.2.0.1.t40341-RA"/>
    </source>
</evidence>
<feature type="region of interest" description="Disordered" evidence="1">
    <location>
        <begin position="81"/>
        <end position="109"/>
    </location>
</feature>
<protein>
    <submittedName>
        <fullName evidence="3">Transmembrane protein</fullName>
    </submittedName>
</protein>
<evidence type="ECO:0000256" key="1">
    <source>
        <dbReference type="SAM" id="MobiDB-lite"/>
    </source>
</evidence>
<accession>A0A915KNH6</accession>
<evidence type="ECO:0000313" key="2">
    <source>
        <dbReference type="Proteomes" id="UP000887565"/>
    </source>
</evidence>
<dbReference type="WBParaSite" id="nRc.2.0.1.t40341-RA">
    <property type="protein sequence ID" value="nRc.2.0.1.t40341-RA"/>
    <property type="gene ID" value="nRc.2.0.1.g40341"/>
</dbReference>
<feature type="compositionally biased region" description="Polar residues" evidence="1">
    <location>
        <begin position="85"/>
        <end position="99"/>
    </location>
</feature>
<keyword evidence="2" id="KW-1185">Reference proteome</keyword>
<dbReference type="Proteomes" id="UP000887565">
    <property type="component" value="Unplaced"/>
</dbReference>
<reference evidence="3" key="1">
    <citation type="submission" date="2022-11" db="UniProtKB">
        <authorList>
            <consortium name="WormBaseParasite"/>
        </authorList>
    </citation>
    <scope>IDENTIFICATION</scope>
</reference>
<name>A0A915KNH6_ROMCU</name>